<reference evidence="1" key="1">
    <citation type="submission" date="2019-04" db="EMBL/GenBank/DDBJ databases">
        <title>Genome sequencing of Clostridium botulinum Groups I-IV and Clostridium butyricum.</title>
        <authorList>
            <person name="Brunt J."/>
            <person name="Van Vliet A.H.M."/>
            <person name="Stringer S.C."/>
            <person name="Carter A.T."/>
            <person name="Peck M.W."/>
        </authorList>
    </citation>
    <scope>NUCLEOTIDE SEQUENCE</scope>
    <source>
        <strain evidence="1">7221C</strain>
    </source>
</reference>
<comment type="caution">
    <text evidence="1">The sequence shown here is derived from an EMBL/GenBank/DDBJ whole genome shotgun (WGS) entry which is preliminary data.</text>
</comment>
<dbReference type="Proteomes" id="UP000785180">
    <property type="component" value="Unassembled WGS sequence"/>
</dbReference>
<protein>
    <submittedName>
        <fullName evidence="1">Uncharacterized protein</fullName>
    </submittedName>
</protein>
<proteinExistence type="predicted"/>
<dbReference type="AlphaFoldDB" id="A0A9Q4XVT7"/>
<sequence>MKLYKCKKLKSLMLIMLIVPILTLSFPTKTYAIAGVDDAIAIVGGVIAPEVAVGLIVVGGIACGYEYLDNHKVEVGTFINDKLVPMKDNCVNFFKTFVNDKGEKFVGLTQEGLDFSHATIRDLEKSGVKAKVKKPAHSVVNYKEPFTQDGFVCNPIDLEKWHLTTHDIGYLQVGAKITLSFGNVKTKNYITRDYSVEEFGKYKITWNRVFDRSKDTNFFYPVISFQHTAGSMTCLDICPTTSMPEDYIPYITCRAKEQLGYAGWKVNNDCVVVPGQELVRHTGIEEGVKQGDTVAIPVAPDVIGGQEIYVPGSVKDWTTAKPADVVYTGLQEKSFSGSGSIEGDGSTTVDRSWVDTITGAIAGVKDAVKSNTKSLVNSIADIFSIPDTAPTLDFSPLMVATRKFPFCIPWDVWNCYKVFEGSAEPFKYHFDEIQLGGFVTGGETITVIPAFDLNFADYQQIDIAIKVFKFLELLLFVFMLLKFTRSNFMKG</sequence>
<organism evidence="1 2">
    <name type="scientific">Clostridium botulinum</name>
    <dbReference type="NCBI Taxonomy" id="1491"/>
    <lineage>
        <taxon>Bacteria</taxon>
        <taxon>Bacillati</taxon>
        <taxon>Bacillota</taxon>
        <taxon>Clostridia</taxon>
        <taxon>Eubacteriales</taxon>
        <taxon>Clostridiaceae</taxon>
        <taxon>Clostridium</taxon>
    </lineage>
</organism>
<evidence type="ECO:0000313" key="1">
    <source>
        <dbReference type="EMBL" id="NFU61050.1"/>
    </source>
</evidence>
<accession>A0A9Q4XVT7</accession>
<dbReference type="RefSeq" id="WP_222671064.1">
    <property type="nucleotide sequence ID" value="NZ_JACBCZ010000015.1"/>
</dbReference>
<evidence type="ECO:0000313" key="2">
    <source>
        <dbReference type="Proteomes" id="UP000785180"/>
    </source>
</evidence>
<dbReference type="EMBL" id="SXDK01000035">
    <property type="protein sequence ID" value="NFU61050.1"/>
    <property type="molecule type" value="Genomic_DNA"/>
</dbReference>
<name>A0A9Q4XVT7_CLOBO</name>
<gene>
    <name evidence="1" type="ORF">FDF67_12920</name>
</gene>